<organism evidence="2 3">
    <name type="scientific">Actinacidiphila bryophytorum</name>
    <dbReference type="NCBI Taxonomy" id="1436133"/>
    <lineage>
        <taxon>Bacteria</taxon>
        <taxon>Bacillati</taxon>
        <taxon>Actinomycetota</taxon>
        <taxon>Actinomycetes</taxon>
        <taxon>Kitasatosporales</taxon>
        <taxon>Streptomycetaceae</taxon>
        <taxon>Actinacidiphila</taxon>
    </lineage>
</organism>
<proteinExistence type="predicted"/>
<dbReference type="AlphaFoldDB" id="A0A9W4H3H2"/>
<reference evidence="2" key="1">
    <citation type="submission" date="2021-06" db="EMBL/GenBank/DDBJ databases">
        <authorList>
            <person name="Arsene-Ploetze F."/>
        </authorList>
    </citation>
    <scope>NUCLEOTIDE SEQUENCE</scope>
    <source>
        <strain evidence="2">SBRY1</strain>
    </source>
</reference>
<feature type="chain" id="PRO_5040747235" description="Secreted protein" evidence="1">
    <location>
        <begin position="31"/>
        <end position="80"/>
    </location>
</feature>
<dbReference type="RefSeq" id="WP_205046097.1">
    <property type="nucleotide sequence ID" value="NZ_CAJVAX010000018.1"/>
</dbReference>
<name>A0A9W4H3H2_9ACTN</name>
<gene>
    <name evidence="2" type="ORF">SBRY_40708</name>
</gene>
<sequence>MARHKILARAAVAAVTVILGLGAAAGAAQASPPPGSGFMFMGYFPTYASCVAQAQANAPIHGPVYICEYGTNGLYLLWMH</sequence>
<evidence type="ECO:0000313" key="2">
    <source>
        <dbReference type="EMBL" id="CAG7647597.1"/>
    </source>
</evidence>
<comment type="caution">
    <text evidence="2">The sequence shown here is derived from an EMBL/GenBank/DDBJ whole genome shotgun (WGS) entry which is preliminary data.</text>
</comment>
<feature type="signal peptide" evidence="1">
    <location>
        <begin position="1"/>
        <end position="30"/>
    </location>
</feature>
<dbReference type="EMBL" id="CAJVAX010000018">
    <property type="protein sequence ID" value="CAG7647597.1"/>
    <property type="molecule type" value="Genomic_DNA"/>
</dbReference>
<protein>
    <recommendedName>
        <fullName evidence="4">Secreted protein</fullName>
    </recommendedName>
</protein>
<evidence type="ECO:0000313" key="3">
    <source>
        <dbReference type="Proteomes" id="UP001153328"/>
    </source>
</evidence>
<keyword evidence="3" id="KW-1185">Reference proteome</keyword>
<evidence type="ECO:0008006" key="4">
    <source>
        <dbReference type="Google" id="ProtNLM"/>
    </source>
</evidence>
<keyword evidence="1" id="KW-0732">Signal</keyword>
<accession>A0A9W4H3H2</accession>
<dbReference type="Proteomes" id="UP001153328">
    <property type="component" value="Unassembled WGS sequence"/>
</dbReference>
<evidence type="ECO:0000256" key="1">
    <source>
        <dbReference type="SAM" id="SignalP"/>
    </source>
</evidence>